<dbReference type="Pfam" id="PF04264">
    <property type="entry name" value="YceI"/>
    <property type="match status" value="1"/>
</dbReference>
<accession>A0A7G5XDN9</accession>
<gene>
    <name evidence="3" type="ORF">H4075_16105</name>
</gene>
<keyword evidence="4" id="KW-1185">Reference proteome</keyword>
<dbReference type="EMBL" id="CP060007">
    <property type="protein sequence ID" value="QNA43592.1"/>
    <property type="molecule type" value="Genomic_DNA"/>
</dbReference>
<name>A0A7G5XDN9_9BACT</name>
<reference evidence="4" key="1">
    <citation type="submission" date="2020-08" db="EMBL/GenBank/DDBJ databases">
        <title>Lacibacter sp. S13-6-6 genome sequencing.</title>
        <authorList>
            <person name="Jin L."/>
        </authorList>
    </citation>
    <scope>NUCLEOTIDE SEQUENCE [LARGE SCALE GENOMIC DNA]</scope>
    <source>
        <strain evidence="4">S13-6-6</strain>
    </source>
</reference>
<organism evidence="3 4">
    <name type="scientific">Lacibacter sediminis</name>
    <dbReference type="NCBI Taxonomy" id="2760713"/>
    <lineage>
        <taxon>Bacteria</taxon>
        <taxon>Pseudomonadati</taxon>
        <taxon>Bacteroidota</taxon>
        <taxon>Chitinophagia</taxon>
        <taxon>Chitinophagales</taxon>
        <taxon>Chitinophagaceae</taxon>
        <taxon>Lacibacter</taxon>
    </lineage>
</organism>
<sequence>MKKGKYLFAAGALLLALAAKAQQLMPVDQGSTVEFVISNLGFDVTGKLNGLNGKVLFDEKNLSASSFAVTVNAASIDTDNGTRDKHLRGEDYFDVKTYPQIKIQSVKVAKSVTPGYYVVFARLTIKETTKDISFPFTVTAEAGAYRFKGEFNIKRRDFGVGGKNTISNDLKVKLNVLAKK</sequence>
<dbReference type="Gene3D" id="2.40.128.110">
    <property type="entry name" value="Lipid/polyisoprenoid-binding, YceI-like"/>
    <property type="match status" value="1"/>
</dbReference>
<evidence type="ECO:0000313" key="4">
    <source>
        <dbReference type="Proteomes" id="UP000515344"/>
    </source>
</evidence>
<dbReference type="KEGG" id="lacs:H4075_16105"/>
<dbReference type="PANTHER" id="PTHR34406:SF1">
    <property type="entry name" value="PROTEIN YCEI"/>
    <property type="match status" value="1"/>
</dbReference>
<dbReference type="AlphaFoldDB" id="A0A7G5XDN9"/>
<evidence type="ECO:0000259" key="2">
    <source>
        <dbReference type="SMART" id="SM00867"/>
    </source>
</evidence>
<dbReference type="SMART" id="SM00867">
    <property type="entry name" value="YceI"/>
    <property type="match status" value="1"/>
</dbReference>
<dbReference type="RefSeq" id="WP_182801854.1">
    <property type="nucleotide sequence ID" value="NZ_CP060007.1"/>
</dbReference>
<dbReference type="InterPro" id="IPR007372">
    <property type="entry name" value="Lipid/polyisoprenoid-bd_YceI"/>
</dbReference>
<feature type="chain" id="PRO_5028993846" evidence="1">
    <location>
        <begin position="22"/>
        <end position="180"/>
    </location>
</feature>
<keyword evidence="1" id="KW-0732">Signal</keyword>
<proteinExistence type="predicted"/>
<dbReference type="SUPFAM" id="SSF101874">
    <property type="entry name" value="YceI-like"/>
    <property type="match status" value="1"/>
</dbReference>
<protein>
    <submittedName>
        <fullName evidence="3">YceI family protein</fullName>
    </submittedName>
</protein>
<evidence type="ECO:0000313" key="3">
    <source>
        <dbReference type="EMBL" id="QNA43592.1"/>
    </source>
</evidence>
<dbReference type="PANTHER" id="PTHR34406">
    <property type="entry name" value="PROTEIN YCEI"/>
    <property type="match status" value="1"/>
</dbReference>
<dbReference type="InterPro" id="IPR036761">
    <property type="entry name" value="TTHA0802/YceI-like_sf"/>
</dbReference>
<evidence type="ECO:0000256" key="1">
    <source>
        <dbReference type="SAM" id="SignalP"/>
    </source>
</evidence>
<feature type="signal peptide" evidence="1">
    <location>
        <begin position="1"/>
        <end position="21"/>
    </location>
</feature>
<feature type="domain" description="Lipid/polyisoprenoid-binding YceI-like" evidence="2">
    <location>
        <begin position="23"/>
        <end position="179"/>
    </location>
</feature>
<dbReference type="Proteomes" id="UP000515344">
    <property type="component" value="Chromosome"/>
</dbReference>